<gene>
    <name evidence="2" type="ORF">Anapl_17797</name>
</gene>
<dbReference type="AlphaFoldDB" id="R0KZ25"/>
<organism evidence="2 3">
    <name type="scientific">Anas platyrhynchos</name>
    <name type="common">Mallard</name>
    <name type="synonym">Anas boschas</name>
    <dbReference type="NCBI Taxonomy" id="8839"/>
    <lineage>
        <taxon>Eukaryota</taxon>
        <taxon>Metazoa</taxon>
        <taxon>Chordata</taxon>
        <taxon>Craniata</taxon>
        <taxon>Vertebrata</taxon>
        <taxon>Euteleostomi</taxon>
        <taxon>Archelosauria</taxon>
        <taxon>Archosauria</taxon>
        <taxon>Dinosauria</taxon>
        <taxon>Saurischia</taxon>
        <taxon>Theropoda</taxon>
        <taxon>Coelurosauria</taxon>
        <taxon>Aves</taxon>
        <taxon>Neognathae</taxon>
        <taxon>Galloanserae</taxon>
        <taxon>Anseriformes</taxon>
        <taxon>Anatidae</taxon>
        <taxon>Anatinae</taxon>
        <taxon>Anas</taxon>
    </lineage>
</organism>
<name>R0KZ25_ANAPL</name>
<keyword evidence="1" id="KW-1133">Transmembrane helix</keyword>
<evidence type="ECO:0000313" key="3">
    <source>
        <dbReference type="Proteomes" id="UP000296049"/>
    </source>
</evidence>
<sequence>MPVLTGAGNAGCDSPVTLVLTLHTCGPRDADFLMERRTLMRVDGRVTSVFSAEKKIFRSGTKTICLRHGLLGLCVAALPVIGVMAGFVPFSDRGALQDAVAEEAKSLLVTPTLQSGDGLQMYLLLLGPFVWRKHGHSEQGRANPRTVASLLLFFLAVLQRCPCHFCVPQLDLLLRLCLLHHNVACCCDMVGLCTLKENVICKYFGLDSISPLCSGDGQLEAISFLAPTSSKEKTNKKSYFHKKKIDRLSLDAYFGSTVSNLQRCAALPVICYCDHEQLLKLLPFMISSPFQQDLSFLGLIPALQVKQL</sequence>
<dbReference type="Proteomes" id="UP000296049">
    <property type="component" value="Unassembled WGS sequence"/>
</dbReference>
<reference evidence="3" key="1">
    <citation type="journal article" date="2013" name="Nat. Genet.">
        <title>The duck genome and transcriptome provide insight into an avian influenza virus reservoir species.</title>
        <authorList>
            <person name="Huang Y."/>
            <person name="Li Y."/>
            <person name="Burt D.W."/>
            <person name="Chen H."/>
            <person name="Zhang Y."/>
            <person name="Qian W."/>
            <person name="Kim H."/>
            <person name="Gan S."/>
            <person name="Zhao Y."/>
            <person name="Li J."/>
            <person name="Yi K."/>
            <person name="Feng H."/>
            <person name="Zhu P."/>
            <person name="Li B."/>
            <person name="Liu Q."/>
            <person name="Fairley S."/>
            <person name="Magor K.E."/>
            <person name="Du Z."/>
            <person name="Hu X."/>
            <person name="Goodman L."/>
            <person name="Tafer H."/>
            <person name="Vignal A."/>
            <person name="Lee T."/>
            <person name="Kim K.W."/>
            <person name="Sheng Z."/>
            <person name="An Y."/>
            <person name="Searle S."/>
            <person name="Herrero J."/>
            <person name="Groenen M.A."/>
            <person name="Crooijmans R.P."/>
            <person name="Faraut T."/>
            <person name="Cai Q."/>
            <person name="Webster R.G."/>
            <person name="Aldridge J.R."/>
            <person name="Warren W.C."/>
            <person name="Bartschat S."/>
            <person name="Kehr S."/>
            <person name="Marz M."/>
            <person name="Stadler P.F."/>
            <person name="Smith J."/>
            <person name="Kraus R.H."/>
            <person name="Zhao Y."/>
            <person name="Ren L."/>
            <person name="Fei J."/>
            <person name="Morisson M."/>
            <person name="Kaiser P."/>
            <person name="Griffin D.K."/>
            <person name="Rao M."/>
            <person name="Pitel F."/>
            <person name="Wang J."/>
            <person name="Li N."/>
        </authorList>
    </citation>
    <scope>NUCLEOTIDE SEQUENCE [LARGE SCALE GENOMIC DNA]</scope>
</reference>
<dbReference type="EMBL" id="KB747315">
    <property type="protein sequence ID" value="EOA93247.1"/>
    <property type="molecule type" value="Genomic_DNA"/>
</dbReference>
<proteinExistence type="predicted"/>
<accession>R0KZ25</accession>
<protein>
    <submittedName>
        <fullName evidence="2">Uncharacterized protein</fullName>
    </submittedName>
</protein>
<evidence type="ECO:0000313" key="2">
    <source>
        <dbReference type="EMBL" id="EOA93247.1"/>
    </source>
</evidence>
<evidence type="ECO:0000256" key="1">
    <source>
        <dbReference type="SAM" id="Phobius"/>
    </source>
</evidence>
<keyword evidence="3" id="KW-1185">Reference proteome</keyword>
<feature type="transmembrane region" description="Helical" evidence="1">
    <location>
        <begin position="64"/>
        <end position="88"/>
    </location>
</feature>
<keyword evidence="1" id="KW-0472">Membrane</keyword>
<keyword evidence="1" id="KW-0812">Transmembrane</keyword>